<keyword evidence="2" id="KW-1185">Reference proteome</keyword>
<dbReference type="STRING" id="436010.A0A166NRC4"/>
<reference evidence="1 2" key="1">
    <citation type="journal article" date="2016" name="Mol. Biol. Evol.">
        <title>Comparative Genomics of Early-Diverging Mushroom-Forming Fungi Provides Insights into the Origins of Lignocellulose Decay Capabilities.</title>
        <authorList>
            <person name="Nagy L.G."/>
            <person name="Riley R."/>
            <person name="Tritt A."/>
            <person name="Adam C."/>
            <person name="Daum C."/>
            <person name="Floudas D."/>
            <person name="Sun H."/>
            <person name="Yadav J.S."/>
            <person name="Pangilinan J."/>
            <person name="Larsson K.H."/>
            <person name="Matsuura K."/>
            <person name="Barry K."/>
            <person name="Labutti K."/>
            <person name="Kuo R."/>
            <person name="Ohm R.A."/>
            <person name="Bhattacharya S.S."/>
            <person name="Shirouzu T."/>
            <person name="Yoshinaga Y."/>
            <person name="Martin F.M."/>
            <person name="Grigoriev I.V."/>
            <person name="Hibbett D.S."/>
        </authorList>
    </citation>
    <scope>NUCLEOTIDE SEQUENCE [LARGE SCALE GENOMIC DNA]</scope>
    <source>
        <strain evidence="1 2">CBS 109695</strain>
    </source>
</reference>
<organism evidence="1 2">
    <name type="scientific">Athelia psychrophila</name>
    <dbReference type="NCBI Taxonomy" id="1759441"/>
    <lineage>
        <taxon>Eukaryota</taxon>
        <taxon>Fungi</taxon>
        <taxon>Dikarya</taxon>
        <taxon>Basidiomycota</taxon>
        <taxon>Agaricomycotina</taxon>
        <taxon>Agaricomycetes</taxon>
        <taxon>Agaricomycetidae</taxon>
        <taxon>Atheliales</taxon>
        <taxon>Atheliaceae</taxon>
        <taxon>Athelia</taxon>
    </lineage>
</organism>
<evidence type="ECO:0000313" key="1">
    <source>
        <dbReference type="EMBL" id="KZP25300.1"/>
    </source>
</evidence>
<dbReference type="OrthoDB" id="3219396at2759"/>
<dbReference type="InterPro" id="IPR036047">
    <property type="entry name" value="F-box-like_dom_sf"/>
</dbReference>
<proteinExistence type="predicted"/>
<dbReference type="EMBL" id="KV417521">
    <property type="protein sequence ID" value="KZP25300.1"/>
    <property type="molecule type" value="Genomic_DNA"/>
</dbReference>
<evidence type="ECO:0008006" key="3">
    <source>
        <dbReference type="Google" id="ProtNLM"/>
    </source>
</evidence>
<sequence length="232" mass="25900">MSIIISPLAVSDLAPEILLYIFSFLDFPELACIGSINPQLALLVADPALHRTRLLVVAPSRVSHALFALGPQGLALRPTVGDLVQRGVMRGPGIERKWRMGLYFYSALSVKQYETGLRLEKRYRSLVITSQLRRRALGPSALENLYQTRVFPDVESSSLSISRLLLPVMHKLKWSIQRDRLAKVVRDGQSRGGLASWFEAKGQSIIQDGERVRLALCPSVKKMVGFYEGLNN</sequence>
<name>A0A166NRC4_9AGAM</name>
<accession>A0A166NRC4</accession>
<dbReference type="Proteomes" id="UP000076532">
    <property type="component" value="Unassembled WGS sequence"/>
</dbReference>
<evidence type="ECO:0000313" key="2">
    <source>
        <dbReference type="Proteomes" id="UP000076532"/>
    </source>
</evidence>
<protein>
    <recommendedName>
        <fullName evidence="3">F-box domain-containing protein</fullName>
    </recommendedName>
</protein>
<dbReference type="SUPFAM" id="SSF81383">
    <property type="entry name" value="F-box domain"/>
    <property type="match status" value="1"/>
</dbReference>
<gene>
    <name evidence="1" type="ORF">FIBSPDRAFT_820727</name>
</gene>
<dbReference type="AlphaFoldDB" id="A0A166NRC4"/>